<dbReference type="InterPro" id="IPR023772">
    <property type="entry name" value="DNA-bd_HTH_TetR-type_CS"/>
</dbReference>
<dbReference type="PRINTS" id="PR00455">
    <property type="entry name" value="HTHTETR"/>
</dbReference>
<dbReference type="Pfam" id="PF00440">
    <property type="entry name" value="TetR_N"/>
    <property type="match status" value="1"/>
</dbReference>
<evidence type="ECO:0000313" key="5">
    <source>
        <dbReference type="EMBL" id="SJZ61106.1"/>
    </source>
</evidence>
<dbReference type="InterPro" id="IPR036271">
    <property type="entry name" value="Tet_transcr_reg_TetR-rel_C_sf"/>
</dbReference>
<evidence type="ECO:0000313" key="6">
    <source>
        <dbReference type="Proteomes" id="UP000190092"/>
    </source>
</evidence>
<dbReference type="Proteomes" id="UP000190092">
    <property type="component" value="Unassembled WGS sequence"/>
</dbReference>
<keyword evidence="1 2" id="KW-0238">DNA-binding</keyword>
<keyword evidence="6" id="KW-1185">Reference proteome</keyword>
<evidence type="ECO:0000259" key="4">
    <source>
        <dbReference type="PROSITE" id="PS50977"/>
    </source>
</evidence>
<name>A0A1T4M2J3_9HYPH</name>
<proteinExistence type="predicted"/>
<dbReference type="EMBL" id="FUWJ01000001">
    <property type="protein sequence ID" value="SJZ61106.1"/>
    <property type="molecule type" value="Genomic_DNA"/>
</dbReference>
<reference evidence="6" key="1">
    <citation type="submission" date="2017-02" db="EMBL/GenBank/DDBJ databases">
        <authorList>
            <person name="Varghese N."/>
            <person name="Submissions S."/>
        </authorList>
    </citation>
    <scope>NUCLEOTIDE SEQUENCE [LARGE SCALE GENOMIC DNA]</scope>
    <source>
        <strain evidence="6">ATCC 27094</strain>
    </source>
</reference>
<dbReference type="PROSITE" id="PS01081">
    <property type="entry name" value="HTH_TETR_1"/>
    <property type="match status" value="1"/>
</dbReference>
<dbReference type="AlphaFoldDB" id="A0A1T4M2J3"/>
<dbReference type="PROSITE" id="PS50977">
    <property type="entry name" value="HTH_TETR_2"/>
    <property type="match status" value="1"/>
</dbReference>
<dbReference type="PANTHER" id="PTHR30055">
    <property type="entry name" value="HTH-TYPE TRANSCRIPTIONAL REGULATOR RUTR"/>
    <property type="match status" value="1"/>
</dbReference>
<feature type="DNA-binding region" description="H-T-H motif" evidence="2">
    <location>
        <begin position="29"/>
        <end position="48"/>
    </location>
</feature>
<organism evidence="5 6">
    <name type="scientific">Enhydrobacter aerosaccus</name>
    <dbReference type="NCBI Taxonomy" id="225324"/>
    <lineage>
        <taxon>Bacteria</taxon>
        <taxon>Pseudomonadati</taxon>
        <taxon>Pseudomonadota</taxon>
        <taxon>Alphaproteobacteria</taxon>
        <taxon>Hyphomicrobiales</taxon>
        <taxon>Enhydrobacter</taxon>
    </lineage>
</organism>
<dbReference type="OrthoDB" id="9787680at2"/>
<dbReference type="InterPro" id="IPR050109">
    <property type="entry name" value="HTH-type_TetR-like_transc_reg"/>
</dbReference>
<dbReference type="SUPFAM" id="SSF48498">
    <property type="entry name" value="Tetracyclin repressor-like, C-terminal domain"/>
    <property type="match status" value="1"/>
</dbReference>
<dbReference type="GO" id="GO:0003700">
    <property type="term" value="F:DNA-binding transcription factor activity"/>
    <property type="evidence" value="ECO:0007669"/>
    <property type="project" value="TreeGrafter"/>
</dbReference>
<dbReference type="GO" id="GO:0000976">
    <property type="term" value="F:transcription cis-regulatory region binding"/>
    <property type="evidence" value="ECO:0007669"/>
    <property type="project" value="TreeGrafter"/>
</dbReference>
<evidence type="ECO:0000256" key="3">
    <source>
        <dbReference type="SAM" id="MobiDB-lite"/>
    </source>
</evidence>
<dbReference type="PANTHER" id="PTHR30055:SF200">
    <property type="entry name" value="HTH-TYPE TRANSCRIPTIONAL REPRESSOR BDCR"/>
    <property type="match status" value="1"/>
</dbReference>
<gene>
    <name evidence="5" type="ORF">SAMN02745126_01846</name>
</gene>
<dbReference type="RefSeq" id="WP_085933428.1">
    <property type="nucleotide sequence ID" value="NZ_FUWJ01000001.1"/>
</dbReference>
<accession>A0A1T4M2J3</accession>
<feature type="domain" description="HTH tetR-type" evidence="4">
    <location>
        <begin position="6"/>
        <end position="66"/>
    </location>
</feature>
<feature type="region of interest" description="Disordered" evidence="3">
    <location>
        <begin position="198"/>
        <end position="235"/>
    </location>
</feature>
<dbReference type="SUPFAM" id="SSF46689">
    <property type="entry name" value="Homeodomain-like"/>
    <property type="match status" value="1"/>
</dbReference>
<dbReference type="Gene3D" id="1.10.357.10">
    <property type="entry name" value="Tetracycline Repressor, domain 2"/>
    <property type="match status" value="1"/>
</dbReference>
<protein>
    <submittedName>
        <fullName evidence="5">Transcriptional regulator, TetR family</fullName>
    </submittedName>
</protein>
<sequence length="272" mass="29634">MSRDTTATRRRIIEAADELFYSEGVKSVSVDRIAEKAAITKRTLYYHFRSKDDLIAAYLAERDVPTMQRYRTWLGMAPGPVLVRLERMFGELAKAAADPKWRGCGFLRVAVELANLPGHPARRVAAAHKRRFEAWLADELRAEGILDPAGKARCLMIVLDGVIAEMIIHKNNGYAGAAISMCRAVLGMSPCERPATISDADVDLQPGSSSTKLPRAKDVSLAQKQPTDHALTTAGPVAVNGERRCSACHHDVVVVPGMSLRPCPSCERSAAA</sequence>
<evidence type="ECO:0000256" key="1">
    <source>
        <dbReference type="ARBA" id="ARBA00023125"/>
    </source>
</evidence>
<dbReference type="InterPro" id="IPR009057">
    <property type="entry name" value="Homeodomain-like_sf"/>
</dbReference>
<evidence type="ECO:0000256" key="2">
    <source>
        <dbReference type="PROSITE-ProRule" id="PRU00335"/>
    </source>
</evidence>
<dbReference type="InterPro" id="IPR001647">
    <property type="entry name" value="HTH_TetR"/>
</dbReference>